<dbReference type="EMBL" id="FOJA01000002">
    <property type="protein sequence ID" value="SEW34673.1"/>
    <property type="molecule type" value="Genomic_DNA"/>
</dbReference>
<dbReference type="Proteomes" id="UP000198518">
    <property type="component" value="Unassembled WGS sequence"/>
</dbReference>
<gene>
    <name evidence="2" type="ORF">SAMN04487945_3054</name>
</gene>
<keyword evidence="3" id="KW-1185">Reference proteome</keyword>
<protein>
    <recommendedName>
        <fullName evidence="4">Restriction endonuclease domain-containing protein</fullName>
    </recommendedName>
</protein>
<sequence>MSVVRSYNRGSTFVSRHFSHKGRGKGDGSGADSGDGDCPGESEIHHKMKAIAYARPENDYPEATIELESNLDGRIPDVLLEFPEPCDPYGKGIAVEAQYRNKGKDKETVVEHYLDREYSVAWLEEDDFTTHDVDLSGLLSV</sequence>
<evidence type="ECO:0000256" key="1">
    <source>
        <dbReference type="SAM" id="MobiDB-lite"/>
    </source>
</evidence>
<feature type="region of interest" description="Disordered" evidence="1">
    <location>
        <begin position="15"/>
        <end position="42"/>
    </location>
</feature>
<reference evidence="2 3" key="1">
    <citation type="submission" date="2016-10" db="EMBL/GenBank/DDBJ databases">
        <authorList>
            <person name="de Groot N.N."/>
        </authorList>
    </citation>
    <scope>NUCLEOTIDE SEQUENCE [LARGE SCALE GENOMIC DNA]</scope>
    <source>
        <strain evidence="2 3">CGMCC 1.5337</strain>
    </source>
</reference>
<dbReference type="AlphaFoldDB" id="A0A1I0R2G7"/>
<proteinExistence type="predicted"/>
<name>A0A1I0R2G7_9EURY</name>
<evidence type="ECO:0000313" key="2">
    <source>
        <dbReference type="EMBL" id="SEW34673.1"/>
    </source>
</evidence>
<accession>A0A1I0R2G7</accession>
<evidence type="ECO:0000313" key="3">
    <source>
        <dbReference type="Proteomes" id="UP000198518"/>
    </source>
</evidence>
<evidence type="ECO:0008006" key="4">
    <source>
        <dbReference type="Google" id="ProtNLM"/>
    </source>
</evidence>
<organism evidence="2 3">
    <name type="scientific">Halobacterium jilantaiense</name>
    <dbReference type="NCBI Taxonomy" id="355548"/>
    <lineage>
        <taxon>Archaea</taxon>
        <taxon>Methanobacteriati</taxon>
        <taxon>Methanobacteriota</taxon>
        <taxon>Stenosarchaea group</taxon>
        <taxon>Halobacteria</taxon>
        <taxon>Halobacteriales</taxon>
        <taxon>Halobacteriaceae</taxon>
        <taxon>Halobacterium</taxon>
    </lineage>
</organism>